<dbReference type="PATRIC" id="fig|886738.10.peg.282"/>
<dbReference type="InterPro" id="IPR014729">
    <property type="entry name" value="Rossmann-like_a/b/a_fold"/>
</dbReference>
<dbReference type="InterPro" id="IPR008909">
    <property type="entry name" value="DALR_anticod-bd"/>
</dbReference>
<evidence type="ECO:0000256" key="2">
    <source>
        <dbReference type="ARBA" id="ARBA00012837"/>
    </source>
</evidence>
<evidence type="ECO:0000256" key="5">
    <source>
        <dbReference type="ARBA" id="ARBA00022840"/>
    </source>
</evidence>
<keyword evidence="5 9" id="KW-0067">ATP-binding</keyword>
<evidence type="ECO:0000256" key="8">
    <source>
        <dbReference type="ARBA" id="ARBA00049339"/>
    </source>
</evidence>
<dbReference type="InterPro" id="IPR035684">
    <property type="entry name" value="ArgRS_core"/>
</dbReference>
<keyword evidence="6 9" id="KW-0648">Protein biosynthesis</keyword>
<dbReference type="Gene3D" id="3.40.50.620">
    <property type="entry name" value="HUPs"/>
    <property type="match status" value="1"/>
</dbReference>
<evidence type="ECO:0000256" key="9">
    <source>
        <dbReference type="RuleBase" id="RU363038"/>
    </source>
</evidence>
<evidence type="ECO:0000256" key="1">
    <source>
        <dbReference type="ARBA" id="ARBA00005594"/>
    </source>
</evidence>
<comment type="caution">
    <text evidence="11">The sequence shown here is derived from an EMBL/GenBank/DDBJ whole genome shotgun (WGS) entry which is preliminary data.</text>
</comment>
<dbReference type="SMART" id="SM00836">
    <property type="entry name" value="DALR_1"/>
    <property type="match status" value="1"/>
</dbReference>
<dbReference type="HOGENOM" id="CLU_006406_6_1_2"/>
<organism evidence="11">
    <name type="scientific">Candidatus Nitrosarchaeum limnium SFB1</name>
    <dbReference type="NCBI Taxonomy" id="886738"/>
    <lineage>
        <taxon>Archaea</taxon>
        <taxon>Nitrososphaerota</taxon>
        <taxon>Nitrososphaeria</taxon>
        <taxon>Nitrosopumilales</taxon>
        <taxon>Nitrosopumilaceae</taxon>
        <taxon>Nitrosarchaeum</taxon>
    </lineage>
</organism>
<dbReference type="EMBL" id="AEGP01000020">
    <property type="protein sequence ID" value="EGG42823.1"/>
    <property type="molecule type" value="Genomic_DNA"/>
</dbReference>
<dbReference type="Pfam" id="PF00750">
    <property type="entry name" value="tRNA-synt_1d"/>
    <property type="match status" value="1"/>
</dbReference>
<keyword evidence="7 9" id="KW-0030">Aminoacyl-tRNA synthetase</keyword>
<dbReference type="InterPro" id="IPR009080">
    <property type="entry name" value="tRNAsynth_Ia_anticodon-bd"/>
</dbReference>
<keyword evidence="3 9" id="KW-0436">Ligase</keyword>
<dbReference type="SUPFAM" id="SSF52374">
    <property type="entry name" value="Nucleotidylyl transferase"/>
    <property type="match status" value="1"/>
</dbReference>
<accession>F3KIF1</accession>
<evidence type="ECO:0000256" key="6">
    <source>
        <dbReference type="ARBA" id="ARBA00022917"/>
    </source>
</evidence>
<dbReference type="GO" id="GO:0005524">
    <property type="term" value="F:ATP binding"/>
    <property type="evidence" value="ECO:0007669"/>
    <property type="project" value="UniProtKB-KW"/>
</dbReference>
<name>F3KIF1_9ARCH</name>
<dbReference type="InterPro" id="IPR001412">
    <property type="entry name" value="aa-tRNA-synth_I_CS"/>
</dbReference>
<evidence type="ECO:0000256" key="7">
    <source>
        <dbReference type="ARBA" id="ARBA00023146"/>
    </source>
</evidence>
<gene>
    <name evidence="11" type="ORF">Nlim_0248</name>
</gene>
<dbReference type="EC" id="6.1.1.19" evidence="2"/>
<feature type="domain" description="DALR anticodon binding" evidence="10">
    <location>
        <begin position="400"/>
        <end position="516"/>
    </location>
</feature>
<sequence>MGKNSSIVVEHTSVNPNKALHIGHIRNIIIGDTIARILKKSNYKVNVLNYVDDSGLQVADIIVGFTYFGFEQEPPAGKKFDHYCGDDVYVKTTEKYEHDSSLEEIRKNVLKELEDGDSQTAQFADKITRRVLENQLETCWNFGVYYDCLNFESQIIRSGLWSKIFEKLKEMSLIEFESEGKNANCWVIRGENNEEDKVIVRSNGTATYIAKDIPYAAWKLGLLEDPFNYQKYEKIQPDNRILWQTTLEDSDEQKQHFTADKVITVIDSRQARLQKIITTLMSKFKSAPDAYVHLGYESVTLSADTAQTLGLETDGKQAQMSGRKGLYVNADSVYDILKNKTIEETKKRHSEMDDSEIQKIAHIVSVGTLRYEMIKQDLDKIITFDLVKSLSLEGDTASYIQYTHARASRIIEKSGRSPSIDVDFSLLTDDSELGLVKTIGLFELVVLNAAQNLSPKVIARYCHDLAVSFNSFYEHVKVIDLGDQKLENSRLCLVNSFKMTLEKSLGLLGIEAPDKM</sequence>
<dbReference type="Pfam" id="PF05746">
    <property type="entry name" value="DALR_1"/>
    <property type="match status" value="1"/>
</dbReference>
<dbReference type="GO" id="GO:0004814">
    <property type="term" value="F:arginine-tRNA ligase activity"/>
    <property type="evidence" value="ECO:0007669"/>
    <property type="project" value="UniProtKB-EC"/>
</dbReference>
<proteinExistence type="inferred from homology"/>
<evidence type="ECO:0000256" key="3">
    <source>
        <dbReference type="ARBA" id="ARBA00022598"/>
    </source>
</evidence>
<dbReference type="PROSITE" id="PS00178">
    <property type="entry name" value="AA_TRNA_LIGASE_I"/>
    <property type="match status" value="1"/>
</dbReference>
<dbReference type="PRINTS" id="PR01038">
    <property type="entry name" value="TRNASYNTHARG"/>
</dbReference>
<dbReference type="AlphaFoldDB" id="F3KIF1"/>
<comment type="catalytic activity">
    <reaction evidence="8">
        <text>tRNA(Arg) + L-arginine + ATP = L-arginyl-tRNA(Arg) + AMP + diphosphate</text>
        <dbReference type="Rhea" id="RHEA:20301"/>
        <dbReference type="Rhea" id="RHEA-COMP:9658"/>
        <dbReference type="Rhea" id="RHEA-COMP:9673"/>
        <dbReference type="ChEBI" id="CHEBI:30616"/>
        <dbReference type="ChEBI" id="CHEBI:32682"/>
        <dbReference type="ChEBI" id="CHEBI:33019"/>
        <dbReference type="ChEBI" id="CHEBI:78442"/>
        <dbReference type="ChEBI" id="CHEBI:78513"/>
        <dbReference type="ChEBI" id="CHEBI:456215"/>
        <dbReference type="EC" id="6.1.1.19"/>
    </reaction>
</comment>
<dbReference type="GO" id="GO:0006420">
    <property type="term" value="P:arginyl-tRNA aminoacylation"/>
    <property type="evidence" value="ECO:0007669"/>
    <property type="project" value="InterPro"/>
</dbReference>
<comment type="similarity">
    <text evidence="1 9">Belongs to the class-I aminoacyl-tRNA synthetase family.</text>
</comment>
<evidence type="ECO:0000256" key="4">
    <source>
        <dbReference type="ARBA" id="ARBA00022741"/>
    </source>
</evidence>
<dbReference type="InterPro" id="IPR001278">
    <property type="entry name" value="Arg-tRNA-ligase"/>
</dbReference>
<evidence type="ECO:0000259" key="10">
    <source>
        <dbReference type="SMART" id="SM00836"/>
    </source>
</evidence>
<reference evidence="11" key="1">
    <citation type="journal article" date="2011" name="PLoS ONE">
        <title>Genome of a low-salinity ammonia-oxidizing archaeon determined by single-cell and metagenomic analysis.</title>
        <authorList>
            <person name="Blainey P.C."/>
            <person name="Mosier A.C."/>
            <person name="Potanina A."/>
            <person name="Francis C.A."/>
            <person name="Quake S.R."/>
        </authorList>
    </citation>
    <scope>NUCLEOTIDE SEQUENCE [LARGE SCALE GENOMIC DNA]</scope>
    <source>
        <strain evidence="11">SFB1</strain>
    </source>
</reference>
<dbReference type="PANTHER" id="PTHR11956:SF5">
    <property type="entry name" value="ARGININE--TRNA LIGASE, CYTOPLASMIC"/>
    <property type="match status" value="1"/>
</dbReference>
<dbReference type="FunFam" id="1.10.730.10:FF:000006">
    <property type="entry name" value="Arginyl-tRNA synthetase 2, mitochondrial"/>
    <property type="match status" value="1"/>
</dbReference>
<keyword evidence="4 9" id="KW-0547">Nucleotide-binding</keyword>
<dbReference type="Proteomes" id="UP000004348">
    <property type="component" value="Chromosome"/>
</dbReference>
<dbReference type="SUPFAM" id="SSF47323">
    <property type="entry name" value="Anticodon-binding domain of a subclass of class I aminoacyl-tRNA synthetases"/>
    <property type="match status" value="1"/>
</dbReference>
<dbReference type="PANTHER" id="PTHR11956">
    <property type="entry name" value="ARGINYL-TRNA SYNTHETASE"/>
    <property type="match status" value="1"/>
</dbReference>
<dbReference type="Gene3D" id="1.10.730.10">
    <property type="entry name" value="Isoleucyl-tRNA Synthetase, Domain 1"/>
    <property type="match status" value="1"/>
</dbReference>
<evidence type="ECO:0000313" key="11">
    <source>
        <dbReference type="EMBL" id="EGG42823.1"/>
    </source>
</evidence>
<protein>
    <recommendedName>
        <fullName evidence="2">arginine--tRNA ligase</fullName>
        <ecNumber evidence="2">6.1.1.19</ecNumber>
    </recommendedName>
</protein>
<dbReference type="STRING" id="886738.Nlim_0248"/>